<organism evidence="1 2">
    <name type="scientific">Dreissena polymorpha</name>
    <name type="common">Zebra mussel</name>
    <name type="synonym">Mytilus polymorpha</name>
    <dbReference type="NCBI Taxonomy" id="45954"/>
    <lineage>
        <taxon>Eukaryota</taxon>
        <taxon>Metazoa</taxon>
        <taxon>Spiralia</taxon>
        <taxon>Lophotrochozoa</taxon>
        <taxon>Mollusca</taxon>
        <taxon>Bivalvia</taxon>
        <taxon>Autobranchia</taxon>
        <taxon>Heteroconchia</taxon>
        <taxon>Euheterodonta</taxon>
        <taxon>Imparidentia</taxon>
        <taxon>Neoheterodontei</taxon>
        <taxon>Myida</taxon>
        <taxon>Dreissenoidea</taxon>
        <taxon>Dreissenidae</taxon>
        <taxon>Dreissena</taxon>
    </lineage>
</organism>
<dbReference type="Proteomes" id="UP000828390">
    <property type="component" value="Unassembled WGS sequence"/>
</dbReference>
<proteinExistence type="predicted"/>
<sequence>MLPDLVHIFKELMSYITISFQLHVLNLKLYCVQGVTVRLQRVATLLCVSEVLPDN</sequence>
<gene>
    <name evidence="1" type="ORF">DPMN_012030</name>
</gene>
<dbReference type="AlphaFoldDB" id="A0A9D4N685"/>
<dbReference type="EMBL" id="JAIWYP010000001">
    <property type="protein sequence ID" value="KAH3888009.1"/>
    <property type="molecule type" value="Genomic_DNA"/>
</dbReference>
<evidence type="ECO:0000313" key="2">
    <source>
        <dbReference type="Proteomes" id="UP000828390"/>
    </source>
</evidence>
<reference evidence="1" key="1">
    <citation type="journal article" date="2019" name="bioRxiv">
        <title>The Genome of the Zebra Mussel, Dreissena polymorpha: A Resource for Invasive Species Research.</title>
        <authorList>
            <person name="McCartney M.A."/>
            <person name="Auch B."/>
            <person name="Kono T."/>
            <person name="Mallez S."/>
            <person name="Zhang Y."/>
            <person name="Obille A."/>
            <person name="Becker A."/>
            <person name="Abrahante J.E."/>
            <person name="Garbe J."/>
            <person name="Badalamenti J.P."/>
            <person name="Herman A."/>
            <person name="Mangelson H."/>
            <person name="Liachko I."/>
            <person name="Sullivan S."/>
            <person name="Sone E.D."/>
            <person name="Koren S."/>
            <person name="Silverstein K.A.T."/>
            <person name="Beckman K.B."/>
            <person name="Gohl D.M."/>
        </authorList>
    </citation>
    <scope>NUCLEOTIDE SEQUENCE</scope>
    <source>
        <strain evidence="1">Duluth1</strain>
        <tissue evidence="1">Whole animal</tissue>
    </source>
</reference>
<accession>A0A9D4N685</accession>
<name>A0A9D4N685_DREPO</name>
<evidence type="ECO:0000313" key="1">
    <source>
        <dbReference type="EMBL" id="KAH3888009.1"/>
    </source>
</evidence>
<comment type="caution">
    <text evidence="1">The sequence shown here is derived from an EMBL/GenBank/DDBJ whole genome shotgun (WGS) entry which is preliminary data.</text>
</comment>
<keyword evidence="2" id="KW-1185">Reference proteome</keyword>
<protein>
    <submittedName>
        <fullName evidence="1">Uncharacterized protein</fullName>
    </submittedName>
</protein>
<reference evidence="1" key="2">
    <citation type="submission" date="2020-11" db="EMBL/GenBank/DDBJ databases">
        <authorList>
            <person name="McCartney M.A."/>
            <person name="Auch B."/>
            <person name="Kono T."/>
            <person name="Mallez S."/>
            <person name="Becker A."/>
            <person name="Gohl D.M."/>
            <person name="Silverstein K.A.T."/>
            <person name="Koren S."/>
            <person name="Bechman K.B."/>
            <person name="Herman A."/>
            <person name="Abrahante J.E."/>
            <person name="Garbe J."/>
        </authorList>
    </citation>
    <scope>NUCLEOTIDE SEQUENCE</scope>
    <source>
        <strain evidence="1">Duluth1</strain>
        <tissue evidence="1">Whole animal</tissue>
    </source>
</reference>